<feature type="compositionally biased region" description="Basic and acidic residues" evidence="1">
    <location>
        <begin position="53"/>
        <end position="63"/>
    </location>
</feature>
<organism evidence="2 3">
    <name type="scientific">Phormidesmis priestleyi ULC007</name>
    <dbReference type="NCBI Taxonomy" id="1920490"/>
    <lineage>
        <taxon>Bacteria</taxon>
        <taxon>Bacillati</taxon>
        <taxon>Cyanobacteriota</taxon>
        <taxon>Cyanophyceae</taxon>
        <taxon>Leptolyngbyales</taxon>
        <taxon>Leptolyngbyaceae</taxon>
        <taxon>Phormidesmis</taxon>
    </lineage>
</organism>
<dbReference type="STRING" id="1920490.GCA_001895925_04548"/>
<dbReference type="EMBL" id="PVWG01000011">
    <property type="protein sequence ID" value="PSB19325.1"/>
    <property type="molecule type" value="Genomic_DNA"/>
</dbReference>
<evidence type="ECO:0000313" key="3">
    <source>
        <dbReference type="Proteomes" id="UP000238634"/>
    </source>
</evidence>
<evidence type="ECO:0000313" key="2">
    <source>
        <dbReference type="EMBL" id="PSB19325.1"/>
    </source>
</evidence>
<accession>A0A2T1DFT0</accession>
<name>A0A2T1DFT0_9CYAN</name>
<reference evidence="2 3" key="2">
    <citation type="submission" date="2018-03" db="EMBL/GenBank/DDBJ databases">
        <title>The ancient ancestry and fast evolution of plastids.</title>
        <authorList>
            <person name="Moore K.R."/>
            <person name="Magnabosco C."/>
            <person name="Momper L."/>
            <person name="Gold D.A."/>
            <person name="Bosak T."/>
            <person name="Fournier G.P."/>
        </authorList>
    </citation>
    <scope>NUCLEOTIDE SEQUENCE [LARGE SCALE GENOMIC DNA]</scope>
    <source>
        <strain evidence="2 3">ULC007</strain>
    </source>
</reference>
<evidence type="ECO:0000256" key="1">
    <source>
        <dbReference type="SAM" id="MobiDB-lite"/>
    </source>
</evidence>
<protein>
    <submittedName>
        <fullName evidence="2">Uncharacterized protein</fullName>
    </submittedName>
</protein>
<keyword evidence="3" id="KW-1185">Reference proteome</keyword>
<sequence>MSSGHASHKGNAAKPNTNQNGLIDPDPADTPTEADYSRDDQDVTPVNPAAMARPEEQPEVEQK</sequence>
<comment type="caution">
    <text evidence="2">The sequence shown here is derived from an EMBL/GenBank/DDBJ whole genome shotgun (WGS) entry which is preliminary data.</text>
</comment>
<dbReference type="AlphaFoldDB" id="A0A2T1DFT0"/>
<proteinExistence type="predicted"/>
<dbReference type="RefSeq" id="WP_073071422.1">
    <property type="nucleotide sequence ID" value="NZ_MPPI01000011.1"/>
</dbReference>
<feature type="region of interest" description="Disordered" evidence="1">
    <location>
        <begin position="1"/>
        <end position="63"/>
    </location>
</feature>
<gene>
    <name evidence="2" type="ORF">C7B65_12225</name>
</gene>
<dbReference type="Proteomes" id="UP000238634">
    <property type="component" value="Unassembled WGS sequence"/>
</dbReference>
<reference evidence="2 3" key="1">
    <citation type="submission" date="2018-02" db="EMBL/GenBank/DDBJ databases">
        <authorList>
            <person name="Cohen D.B."/>
            <person name="Kent A.D."/>
        </authorList>
    </citation>
    <scope>NUCLEOTIDE SEQUENCE [LARGE SCALE GENOMIC DNA]</scope>
    <source>
        <strain evidence="2 3">ULC007</strain>
    </source>
</reference>